<feature type="transmembrane region" description="Helical" evidence="7">
    <location>
        <begin position="114"/>
        <end position="132"/>
    </location>
</feature>
<feature type="domain" description="MgtC/SapB/SrpB/YhiD N-terminal" evidence="8">
    <location>
        <begin position="13"/>
        <end position="133"/>
    </location>
</feature>
<keyword evidence="4 7" id="KW-0812">Transmembrane</keyword>
<keyword evidence="3" id="KW-1003">Cell membrane</keyword>
<evidence type="ECO:0000256" key="7">
    <source>
        <dbReference type="SAM" id="Phobius"/>
    </source>
</evidence>
<protein>
    <recommendedName>
        <fullName evidence="12">Magnesium transporter MgtC</fullName>
    </recommendedName>
</protein>
<dbReference type="Gene3D" id="3.30.70.260">
    <property type="match status" value="1"/>
</dbReference>
<dbReference type="RefSeq" id="WP_073448695.1">
    <property type="nucleotide sequence ID" value="NZ_LJSN01000003.1"/>
</dbReference>
<dbReference type="PANTHER" id="PTHR33778">
    <property type="entry name" value="PROTEIN MGTC"/>
    <property type="match status" value="1"/>
</dbReference>
<organism evidence="10 11">
    <name type="scientific">Streptomyces noursei</name>
    <name type="common">Streptomyces albulus</name>
    <dbReference type="NCBI Taxonomy" id="1971"/>
    <lineage>
        <taxon>Bacteria</taxon>
        <taxon>Bacillati</taxon>
        <taxon>Actinomycetota</taxon>
        <taxon>Actinomycetes</taxon>
        <taxon>Kitasatosporales</taxon>
        <taxon>Streptomycetaceae</taxon>
        <taxon>Streptomyces</taxon>
    </lineage>
</organism>
<keyword evidence="11" id="KW-1185">Reference proteome</keyword>
<feature type="domain" description="MgtC-like C-terminal" evidence="9">
    <location>
        <begin position="154"/>
        <end position="228"/>
    </location>
</feature>
<dbReference type="InterPro" id="IPR049177">
    <property type="entry name" value="MgtC_SapB_SrpB_YhiD_N"/>
</dbReference>
<evidence type="ECO:0000256" key="2">
    <source>
        <dbReference type="ARBA" id="ARBA00009298"/>
    </source>
</evidence>
<dbReference type="InterPro" id="IPR048640">
    <property type="entry name" value="MgtC-like_C"/>
</dbReference>
<comment type="subcellular location">
    <subcellularLocation>
        <location evidence="1">Cell membrane</location>
        <topology evidence="1">Multi-pass membrane protein</topology>
    </subcellularLocation>
</comment>
<keyword evidence="5 7" id="KW-1133">Transmembrane helix</keyword>
<name>A0A2N8P9I3_STRNR</name>
<feature type="transmembrane region" description="Helical" evidence="7">
    <location>
        <begin position="65"/>
        <end position="83"/>
    </location>
</feature>
<proteinExistence type="inferred from homology"/>
<sequence>MHTLTIVDFLVRLATGVACGALIGVERQWRARMAGLRTNALVAAGATLFVLYSTAVGDSGSPTRVASYVVSGIGFLGGGVILRDGAGVRGLNTAATLWCSAAVGVLAASGRLEFAVLGTLAVLAVHLVLRPAGRLLDRAPASGSDPDAAVHATVHVVCERRAETHIRALLLQALTASDLTPLSLRARRDTEDTTGIRASVTVSGDLAQALEQVIARLSLEPDVRDLHWHLDESEVAPEQRALA</sequence>
<evidence type="ECO:0000256" key="3">
    <source>
        <dbReference type="ARBA" id="ARBA00022475"/>
    </source>
</evidence>
<gene>
    <name evidence="10" type="ORF">AOB60_25985</name>
</gene>
<dbReference type="PRINTS" id="PR01837">
    <property type="entry name" value="MGTCSAPBPROT"/>
</dbReference>
<dbReference type="Pfam" id="PF02308">
    <property type="entry name" value="MgtC"/>
    <property type="match status" value="1"/>
</dbReference>
<evidence type="ECO:0008006" key="12">
    <source>
        <dbReference type="Google" id="ProtNLM"/>
    </source>
</evidence>
<feature type="transmembrane region" description="Helical" evidence="7">
    <location>
        <begin position="36"/>
        <end position="53"/>
    </location>
</feature>
<feature type="transmembrane region" description="Helical" evidence="7">
    <location>
        <begin position="6"/>
        <end position="24"/>
    </location>
</feature>
<dbReference type="Pfam" id="PF21770">
    <property type="entry name" value="MgtC_SapB_C"/>
    <property type="match status" value="1"/>
</dbReference>
<keyword evidence="6 7" id="KW-0472">Membrane</keyword>
<evidence type="ECO:0000259" key="9">
    <source>
        <dbReference type="Pfam" id="PF21770"/>
    </source>
</evidence>
<reference evidence="11" key="1">
    <citation type="submission" date="2015-09" db="EMBL/GenBank/DDBJ databases">
        <authorList>
            <person name="Graham D.E."/>
            <person name="Mahan K.M."/>
            <person name="Klingeman D.M."/>
            <person name="Fida T."/>
            <person name="Giannone R.J."/>
            <person name="Hettich R.L."/>
            <person name="Parry R.J."/>
            <person name="Spain J.C."/>
        </authorList>
    </citation>
    <scope>NUCLEOTIDE SEQUENCE [LARGE SCALE GENOMIC DNA]</scope>
    <source>
        <strain evidence="11">JCM 4701</strain>
    </source>
</reference>
<dbReference type="EMBL" id="LJSN01000003">
    <property type="protein sequence ID" value="PNE37709.1"/>
    <property type="molecule type" value="Genomic_DNA"/>
</dbReference>
<comment type="caution">
    <text evidence="10">The sequence shown here is derived from an EMBL/GenBank/DDBJ whole genome shotgun (WGS) entry which is preliminary data.</text>
</comment>
<evidence type="ECO:0000256" key="4">
    <source>
        <dbReference type="ARBA" id="ARBA00022692"/>
    </source>
</evidence>
<dbReference type="GO" id="GO:0005886">
    <property type="term" value="C:plasma membrane"/>
    <property type="evidence" value="ECO:0007669"/>
    <property type="project" value="UniProtKB-SubCell"/>
</dbReference>
<evidence type="ECO:0000256" key="5">
    <source>
        <dbReference type="ARBA" id="ARBA00022989"/>
    </source>
</evidence>
<comment type="similarity">
    <text evidence="2">Belongs to the MgtC/SapB family.</text>
</comment>
<dbReference type="Proteomes" id="UP000236047">
    <property type="component" value="Unassembled WGS sequence"/>
</dbReference>
<accession>A0A2N8P9I3</accession>
<dbReference type="AlphaFoldDB" id="A0A2N8P9I3"/>
<evidence type="ECO:0000256" key="6">
    <source>
        <dbReference type="ARBA" id="ARBA00023136"/>
    </source>
</evidence>
<evidence type="ECO:0000313" key="10">
    <source>
        <dbReference type="EMBL" id="PNE37709.1"/>
    </source>
</evidence>
<evidence type="ECO:0000259" key="8">
    <source>
        <dbReference type="Pfam" id="PF02308"/>
    </source>
</evidence>
<dbReference type="PANTHER" id="PTHR33778:SF3">
    <property type="entry name" value="PROTEIN MGTC"/>
    <property type="match status" value="1"/>
</dbReference>
<dbReference type="InterPro" id="IPR003416">
    <property type="entry name" value="MgtC/SapB/SrpB/YhiD_fam"/>
</dbReference>
<evidence type="ECO:0000313" key="11">
    <source>
        <dbReference type="Proteomes" id="UP000236047"/>
    </source>
</evidence>
<evidence type="ECO:0000256" key="1">
    <source>
        <dbReference type="ARBA" id="ARBA00004651"/>
    </source>
</evidence>